<dbReference type="PANTHER" id="PTHR42905">
    <property type="entry name" value="PHOSPHOENOLPYRUVATE CARBOXYLASE"/>
    <property type="match status" value="1"/>
</dbReference>
<dbReference type="CDD" id="cd00377">
    <property type="entry name" value="ICL_PEPM"/>
    <property type="match status" value="1"/>
</dbReference>
<protein>
    <recommendedName>
        <fullName evidence="3">Carboxyvinyl-carboxyphosphonate phosphorylmutase</fullName>
    </recommendedName>
</protein>
<feature type="signal peptide" evidence="1">
    <location>
        <begin position="1"/>
        <end position="28"/>
    </location>
</feature>
<dbReference type="InterPro" id="IPR040442">
    <property type="entry name" value="Pyrv_kinase-like_dom_sf"/>
</dbReference>
<keyword evidence="1" id="KW-0732">Signal</keyword>
<dbReference type="SUPFAM" id="SSF51621">
    <property type="entry name" value="Phosphoenolpyruvate/pyruvate domain"/>
    <property type="match status" value="1"/>
</dbReference>
<feature type="chain" id="PRO_5030817523" description="Carboxyvinyl-carboxyphosphonate phosphorylmutase" evidence="1">
    <location>
        <begin position="29"/>
        <end position="339"/>
    </location>
</feature>
<dbReference type="AlphaFoldDB" id="A0A7S2URS7"/>
<evidence type="ECO:0008006" key="3">
    <source>
        <dbReference type="Google" id="ProtNLM"/>
    </source>
</evidence>
<dbReference type="GO" id="GO:0003824">
    <property type="term" value="F:catalytic activity"/>
    <property type="evidence" value="ECO:0007669"/>
    <property type="project" value="InterPro"/>
</dbReference>
<sequence>MVHQGMFPDRTVVLCVISFLWLSSEALAFGPCPAPERLRLLLEREMSGGGNEKPIMLPCCYDGLSARLVARAGFDATFMTGFGVSGVNGYPDAQLVSYAEMASAASSVAEGLSSAALELGQEPIPCIADGDTGYGNALNVKRTVFGYARAGMGGIMIEDQVSPKRCGHVAGKSVVPFDEAVKRVQAACDARDEYEGQFGKGTGPLVLARTDALVTDGFEHAIARCLAFREVGCDMTFLEAPESVEQMQEYCDRVPGPKLANMLEYGTTPVLKPEELKKMGYTMAAYPLTLLSASIKAMQQSLELIKNGEPTDDIILPFSETKDAVGFTNYGEQEGRYST</sequence>
<dbReference type="PANTHER" id="PTHR42905:SF2">
    <property type="entry name" value="PHOSPHOENOLPYRUVATE CARBOXYLASE FAMILY PROTEIN"/>
    <property type="match status" value="1"/>
</dbReference>
<dbReference type="Gene3D" id="3.20.20.60">
    <property type="entry name" value="Phosphoenolpyruvate-binding domains"/>
    <property type="match status" value="1"/>
</dbReference>
<evidence type="ECO:0000256" key="1">
    <source>
        <dbReference type="SAM" id="SignalP"/>
    </source>
</evidence>
<dbReference type="Pfam" id="PF13714">
    <property type="entry name" value="PEP_mutase"/>
    <property type="match status" value="1"/>
</dbReference>
<accession>A0A7S2URS7</accession>
<evidence type="ECO:0000313" key="2">
    <source>
        <dbReference type="EMBL" id="CAD9828285.1"/>
    </source>
</evidence>
<proteinExistence type="predicted"/>
<dbReference type="EMBL" id="HBHQ01029647">
    <property type="protein sequence ID" value="CAD9828285.1"/>
    <property type="molecule type" value="Transcribed_RNA"/>
</dbReference>
<gene>
    <name evidence="2" type="ORF">ASEP1449_LOCUS20120</name>
</gene>
<dbReference type="InterPro" id="IPR039556">
    <property type="entry name" value="ICL/PEPM"/>
</dbReference>
<reference evidence="2" key="1">
    <citation type="submission" date="2021-01" db="EMBL/GenBank/DDBJ databases">
        <authorList>
            <person name="Corre E."/>
            <person name="Pelletier E."/>
            <person name="Niang G."/>
            <person name="Scheremetjew M."/>
            <person name="Finn R."/>
            <person name="Kale V."/>
            <person name="Holt S."/>
            <person name="Cochrane G."/>
            <person name="Meng A."/>
            <person name="Brown T."/>
            <person name="Cohen L."/>
        </authorList>
    </citation>
    <scope>NUCLEOTIDE SEQUENCE</scope>
    <source>
        <strain evidence="2">CCMP2084</strain>
    </source>
</reference>
<name>A0A7S2URS7_9STRA</name>
<dbReference type="InterPro" id="IPR015813">
    <property type="entry name" value="Pyrv/PenolPyrv_kinase-like_dom"/>
</dbReference>
<organism evidence="2">
    <name type="scientific">Attheya septentrionalis</name>
    <dbReference type="NCBI Taxonomy" id="420275"/>
    <lineage>
        <taxon>Eukaryota</taxon>
        <taxon>Sar</taxon>
        <taxon>Stramenopiles</taxon>
        <taxon>Ochrophyta</taxon>
        <taxon>Bacillariophyta</taxon>
        <taxon>Coscinodiscophyceae</taxon>
        <taxon>Chaetocerotophycidae</taxon>
        <taxon>Chaetocerotales</taxon>
        <taxon>Attheyaceae</taxon>
        <taxon>Attheya</taxon>
    </lineage>
</organism>